<sequence length="101" mass="11041">MLSSRWLAEARGKTLVRKTGSDWAENSGSGCDFCEEASKGSAQIEVWQDFFHASERQSMLSSTLPLTSSYVAVYFLVSDSRCCRLPTGEFPASCAFPSSVV</sequence>
<evidence type="ECO:0000313" key="2">
    <source>
        <dbReference type="Proteomes" id="UP000652761"/>
    </source>
</evidence>
<organism evidence="1 2">
    <name type="scientific">Colocasia esculenta</name>
    <name type="common">Wild taro</name>
    <name type="synonym">Arum esculentum</name>
    <dbReference type="NCBI Taxonomy" id="4460"/>
    <lineage>
        <taxon>Eukaryota</taxon>
        <taxon>Viridiplantae</taxon>
        <taxon>Streptophyta</taxon>
        <taxon>Embryophyta</taxon>
        <taxon>Tracheophyta</taxon>
        <taxon>Spermatophyta</taxon>
        <taxon>Magnoliopsida</taxon>
        <taxon>Liliopsida</taxon>
        <taxon>Araceae</taxon>
        <taxon>Aroideae</taxon>
        <taxon>Colocasieae</taxon>
        <taxon>Colocasia</taxon>
    </lineage>
</organism>
<gene>
    <name evidence="1" type="ORF">Taro_031447</name>
</gene>
<dbReference type="AlphaFoldDB" id="A0A843VQ18"/>
<dbReference type="Proteomes" id="UP000652761">
    <property type="component" value="Unassembled WGS sequence"/>
</dbReference>
<comment type="caution">
    <text evidence="1">The sequence shown here is derived from an EMBL/GenBank/DDBJ whole genome shotgun (WGS) entry which is preliminary data.</text>
</comment>
<name>A0A843VQ18_COLES</name>
<accession>A0A843VQ18</accession>
<keyword evidence="2" id="KW-1185">Reference proteome</keyword>
<protein>
    <submittedName>
        <fullName evidence="1">Uncharacterized protein</fullName>
    </submittedName>
</protein>
<evidence type="ECO:0000313" key="1">
    <source>
        <dbReference type="EMBL" id="MQL98738.1"/>
    </source>
</evidence>
<reference evidence="1" key="1">
    <citation type="submission" date="2017-07" db="EMBL/GenBank/DDBJ databases">
        <title>Taro Niue Genome Assembly and Annotation.</title>
        <authorList>
            <person name="Atibalentja N."/>
            <person name="Keating K."/>
            <person name="Fields C.J."/>
        </authorList>
    </citation>
    <scope>NUCLEOTIDE SEQUENCE</scope>
    <source>
        <strain evidence="1">Niue_2</strain>
        <tissue evidence="1">Leaf</tissue>
    </source>
</reference>
<proteinExistence type="predicted"/>
<dbReference type="EMBL" id="NMUH01002230">
    <property type="protein sequence ID" value="MQL98738.1"/>
    <property type="molecule type" value="Genomic_DNA"/>
</dbReference>